<evidence type="ECO:0000313" key="1">
    <source>
        <dbReference type="EMBL" id="QBR89492.1"/>
    </source>
</evidence>
<dbReference type="Pfam" id="PF07366">
    <property type="entry name" value="SnoaL"/>
    <property type="match status" value="1"/>
</dbReference>
<proteinExistence type="predicted"/>
<keyword evidence="2" id="KW-1185">Reference proteome</keyword>
<accession>A0ABX5SUL2</accession>
<evidence type="ECO:0000313" key="2">
    <source>
        <dbReference type="Proteomes" id="UP000295748"/>
    </source>
</evidence>
<dbReference type="RefSeq" id="WP_135068046.1">
    <property type="nucleotide sequence ID" value="NZ_CP038266.1"/>
</dbReference>
<protein>
    <submittedName>
        <fullName evidence="1">Ester cyclase</fullName>
    </submittedName>
</protein>
<sequence length="130" mass="14876">MESWQMREWYADYLDAANRHDLEAIRSFVQPAVRRAHLPGGADAWVEEMVDLFHAFPDWRWRRIQLLVEDDRLAVHLRGSGTHLGVFRGVAPTRRHVNVAEFVIYRVADGRIAEASGSDVRAEILAQLAA</sequence>
<dbReference type="InterPro" id="IPR032710">
    <property type="entry name" value="NTF2-like_dom_sf"/>
</dbReference>
<dbReference type="SUPFAM" id="SSF54427">
    <property type="entry name" value="NTF2-like"/>
    <property type="match status" value="1"/>
</dbReference>
<organism evidence="1 2">
    <name type="scientific">Microbacterium wangchenii</name>
    <dbReference type="NCBI Taxonomy" id="2541726"/>
    <lineage>
        <taxon>Bacteria</taxon>
        <taxon>Bacillati</taxon>
        <taxon>Actinomycetota</taxon>
        <taxon>Actinomycetes</taxon>
        <taxon>Micrococcales</taxon>
        <taxon>Microbacteriaceae</taxon>
        <taxon>Microbacterium</taxon>
    </lineage>
</organism>
<reference evidence="1 2" key="1">
    <citation type="submission" date="2019-03" db="EMBL/GenBank/DDBJ databases">
        <authorList>
            <person name="Dong K."/>
        </authorList>
    </citation>
    <scope>NUCLEOTIDE SEQUENCE [LARGE SCALE GENOMIC DNA]</scope>
    <source>
        <strain evidence="2">dk512</strain>
    </source>
</reference>
<dbReference type="InterPro" id="IPR009959">
    <property type="entry name" value="Cyclase_SnoaL-like"/>
</dbReference>
<dbReference type="EMBL" id="CP038266">
    <property type="protein sequence ID" value="QBR89492.1"/>
    <property type="molecule type" value="Genomic_DNA"/>
</dbReference>
<name>A0ABX5SUL2_9MICO</name>
<dbReference type="Gene3D" id="3.10.450.50">
    <property type="match status" value="1"/>
</dbReference>
<gene>
    <name evidence="1" type="ORF">E4K62_12890</name>
</gene>
<dbReference type="PANTHER" id="PTHR38436:SF1">
    <property type="entry name" value="ESTER CYCLASE"/>
    <property type="match status" value="1"/>
</dbReference>
<dbReference type="PANTHER" id="PTHR38436">
    <property type="entry name" value="POLYKETIDE CYCLASE SNOAL-LIKE DOMAIN"/>
    <property type="match status" value="1"/>
</dbReference>
<dbReference type="Proteomes" id="UP000295748">
    <property type="component" value="Chromosome"/>
</dbReference>